<feature type="domain" description="DUF4097" evidence="2">
    <location>
        <begin position="60"/>
        <end position="305"/>
    </location>
</feature>
<feature type="compositionally biased region" description="Polar residues" evidence="1">
    <location>
        <begin position="289"/>
        <end position="303"/>
    </location>
</feature>
<protein>
    <submittedName>
        <fullName evidence="3">DUF4097 family beta strand repeat protein</fullName>
    </submittedName>
</protein>
<feature type="region of interest" description="Disordered" evidence="1">
    <location>
        <begin position="213"/>
        <end position="238"/>
    </location>
</feature>
<dbReference type="AlphaFoldDB" id="A0A853EX97"/>
<organism evidence="3 4">
    <name type="scientific">Sanguibacter inulinus</name>
    <dbReference type="NCBI Taxonomy" id="60922"/>
    <lineage>
        <taxon>Bacteria</taxon>
        <taxon>Bacillati</taxon>
        <taxon>Actinomycetota</taxon>
        <taxon>Actinomycetes</taxon>
        <taxon>Micrococcales</taxon>
        <taxon>Sanguibacteraceae</taxon>
        <taxon>Sanguibacter</taxon>
    </lineage>
</organism>
<dbReference type="EMBL" id="JACBYE010000071">
    <property type="protein sequence ID" value="NYS95386.1"/>
    <property type="molecule type" value="Genomic_DNA"/>
</dbReference>
<evidence type="ECO:0000259" key="2">
    <source>
        <dbReference type="Pfam" id="PF13349"/>
    </source>
</evidence>
<gene>
    <name evidence="3" type="ORF">HZZ10_17920</name>
</gene>
<dbReference type="Proteomes" id="UP000561011">
    <property type="component" value="Unassembled WGS sequence"/>
</dbReference>
<name>A0A853EX97_9MICO</name>
<dbReference type="RefSeq" id="WP_179914552.1">
    <property type="nucleotide sequence ID" value="NZ_JACBYE010000071.1"/>
</dbReference>
<evidence type="ECO:0000313" key="4">
    <source>
        <dbReference type="Proteomes" id="UP000561011"/>
    </source>
</evidence>
<evidence type="ECO:0000256" key="1">
    <source>
        <dbReference type="SAM" id="MobiDB-lite"/>
    </source>
</evidence>
<reference evidence="3 4" key="1">
    <citation type="submission" date="2020-07" db="EMBL/GenBank/DDBJ databases">
        <title>MOT database genomes.</title>
        <authorList>
            <person name="Joseph S."/>
            <person name="Aduse-Opoku J."/>
            <person name="Hashim A."/>
            <person name="Wade W."/>
            <person name="Curtis M."/>
        </authorList>
    </citation>
    <scope>NUCLEOTIDE SEQUENCE [LARGE SCALE GENOMIC DNA]</scope>
    <source>
        <strain evidence="3 4">DSM 100099</strain>
    </source>
</reference>
<keyword evidence="4" id="KW-1185">Reference proteome</keyword>
<evidence type="ECO:0000313" key="3">
    <source>
        <dbReference type="EMBL" id="NYS95386.1"/>
    </source>
</evidence>
<proteinExistence type="predicted"/>
<feature type="region of interest" description="Disordered" evidence="1">
    <location>
        <begin position="278"/>
        <end position="310"/>
    </location>
</feature>
<sequence length="310" mass="30918">MSAPSGPRSRRGRTLLWVGSAIAVVAIAQGGYQAADWLSSSTTVSSQTLDAVPTVELTADGDVTVTVGSTDSIEVERRARTGFQDVSYEAVESGGTLAVEHSCPRWWSNGVCQADLVVQVPAGTEVVVRTGSGAVRVEGVEGDLRVESGDGDVLVAGAGGRVDARTSSGRVEVDGAVTGVVARSGDGDVTVRDAGGTVEARTSSGRVVVDGVTGDATAESGDGDVEAREVTGSASATTSSGAVRVGGVRGDVVATSGDGEVVVRGTGTAVALEISTGDGRSTVDAPTDPSASRTVTIRSSSGDVSYLGAE</sequence>
<dbReference type="InterPro" id="IPR025164">
    <property type="entry name" value="Toastrack_DUF4097"/>
</dbReference>
<dbReference type="Pfam" id="PF13349">
    <property type="entry name" value="DUF4097"/>
    <property type="match status" value="1"/>
</dbReference>
<accession>A0A853EX97</accession>
<comment type="caution">
    <text evidence="3">The sequence shown here is derived from an EMBL/GenBank/DDBJ whole genome shotgun (WGS) entry which is preliminary data.</text>
</comment>